<protein>
    <submittedName>
        <fullName evidence="2">DUF5615 family PIN-like protein</fullName>
    </submittedName>
</protein>
<sequence>MALLLADENFPAPSVERLRQLGHDVLTLLQTDMAGLAIPDDEVLAYAMSINRCLLTLNRKDFIKLHQQSTQHAGIIICTFDIDFVALADRVNSCLTTETTGRLLRVQRPNL</sequence>
<dbReference type="AlphaFoldDB" id="A0A7G5H468"/>
<dbReference type="EMBL" id="CP059732">
    <property type="protein sequence ID" value="QMW05910.1"/>
    <property type="molecule type" value="Genomic_DNA"/>
</dbReference>
<name>A0A7G5H468_9BACT</name>
<reference evidence="2 3" key="1">
    <citation type="submission" date="2020-07" db="EMBL/GenBank/DDBJ databases">
        <title>Spirosoma foliorum sp. nov., isolated from the leaves on the Nejang mountain Korea, Republic of.</title>
        <authorList>
            <person name="Ho H."/>
            <person name="Lee Y.-J."/>
            <person name="Nurcahyanto D.-A."/>
            <person name="Kim S.-G."/>
        </authorList>
    </citation>
    <scope>NUCLEOTIDE SEQUENCE [LARGE SCALE GENOMIC DNA]</scope>
    <source>
        <strain evidence="2 3">PL0136</strain>
    </source>
</reference>
<evidence type="ECO:0000313" key="2">
    <source>
        <dbReference type="EMBL" id="QMW05910.1"/>
    </source>
</evidence>
<proteinExistence type="predicted"/>
<dbReference type="RefSeq" id="WP_182463283.1">
    <property type="nucleotide sequence ID" value="NZ_CP059732.1"/>
</dbReference>
<dbReference type="Proteomes" id="UP000515369">
    <property type="component" value="Chromosome"/>
</dbReference>
<feature type="domain" description="DUF5615" evidence="1">
    <location>
        <begin position="4"/>
        <end position="104"/>
    </location>
</feature>
<keyword evidence="3" id="KW-1185">Reference proteome</keyword>
<evidence type="ECO:0000259" key="1">
    <source>
        <dbReference type="Pfam" id="PF18480"/>
    </source>
</evidence>
<organism evidence="2 3">
    <name type="scientific">Spirosoma foliorum</name>
    <dbReference type="NCBI Taxonomy" id="2710596"/>
    <lineage>
        <taxon>Bacteria</taxon>
        <taxon>Pseudomonadati</taxon>
        <taxon>Bacteroidota</taxon>
        <taxon>Cytophagia</taxon>
        <taxon>Cytophagales</taxon>
        <taxon>Cytophagaceae</taxon>
        <taxon>Spirosoma</taxon>
    </lineage>
</organism>
<evidence type="ECO:0000313" key="3">
    <source>
        <dbReference type="Proteomes" id="UP000515369"/>
    </source>
</evidence>
<dbReference type="InterPro" id="IPR041049">
    <property type="entry name" value="DUF5615"/>
</dbReference>
<dbReference type="KEGG" id="sfol:H3H32_13935"/>
<accession>A0A7G5H468</accession>
<gene>
    <name evidence="2" type="ORF">H3H32_13935</name>
</gene>
<dbReference type="Pfam" id="PF18480">
    <property type="entry name" value="DUF5615"/>
    <property type="match status" value="1"/>
</dbReference>